<protein>
    <submittedName>
        <fullName evidence="1">Uncharacterized protein</fullName>
    </submittedName>
</protein>
<evidence type="ECO:0000313" key="2">
    <source>
        <dbReference type="Proteomes" id="UP000234323"/>
    </source>
</evidence>
<dbReference type="AlphaFoldDB" id="A0A2I1HL44"/>
<dbReference type="PANTHER" id="PTHR36168">
    <property type="entry name" value="CHROMOSOME 1, WHOLE GENOME SHOTGUN SEQUENCE"/>
    <property type="match status" value="1"/>
</dbReference>
<accession>A0A2I1HL44</accession>
<comment type="caution">
    <text evidence="1">The sequence shown here is derived from an EMBL/GenBank/DDBJ whole genome shotgun (WGS) entry which is preliminary data.</text>
</comment>
<dbReference type="PANTHER" id="PTHR36168:SF1">
    <property type="entry name" value="ORC1-LIKE AAA ATPASE DOMAIN-CONTAINING PROTEIN"/>
    <property type="match status" value="1"/>
</dbReference>
<dbReference type="VEuPathDB" id="FungiDB:FUN_023929"/>
<organism evidence="1 2">
    <name type="scientific">Rhizophagus irregularis</name>
    <dbReference type="NCBI Taxonomy" id="588596"/>
    <lineage>
        <taxon>Eukaryota</taxon>
        <taxon>Fungi</taxon>
        <taxon>Fungi incertae sedis</taxon>
        <taxon>Mucoromycota</taxon>
        <taxon>Glomeromycotina</taxon>
        <taxon>Glomeromycetes</taxon>
        <taxon>Glomerales</taxon>
        <taxon>Glomeraceae</taxon>
        <taxon>Rhizophagus</taxon>
    </lineage>
</organism>
<proteinExistence type="predicted"/>
<keyword evidence="2" id="KW-1185">Reference proteome</keyword>
<dbReference type="VEuPathDB" id="FungiDB:RhiirA1_515661"/>
<gene>
    <name evidence="1" type="ORF">RhiirA4_482459</name>
</gene>
<evidence type="ECO:0000313" key="1">
    <source>
        <dbReference type="EMBL" id="PKY59595.1"/>
    </source>
</evidence>
<reference evidence="1 2" key="1">
    <citation type="submission" date="2015-10" db="EMBL/GenBank/DDBJ databases">
        <title>Genome analyses suggest a sexual origin of heterokaryosis in a supposedly ancient asexual fungus.</title>
        <authorList>
            <person name="Ropars J."/>
            <person name="Sedzielewska K."/>
            <person name="Noel J."/>
            <person name="Charron P."/>
            <person name="Farinelli L."/>
            <person name="Marton T."/>
            <person name="Kruger M."/>
            <person name="Pelin A."/>
            <person name="Brachmann A."/>
            <person name="Corradi N."/>
        </authorList>
    </citation>
    <scope>NUCLEOTIDE SEQUENCE [LARGE SCALE GENOMIC DNA]</scope>
    <source>
        <strain evidence="1 2">A4</strain>
    </source>
</reference>
<dbReference type="VEuPathDB" id="FungiDB:RhiirFUN_025597"/>
<sequence length="209" mass="24286">MDTDPEVLDSLQEDAKTNANHQKYIAVFVSSKSSILKKMQSRSNAWSRAEKPIEIGDLTKEKSLNYLINKCQIKTISEGKINITKAEKIYELVGGRIVYLQSIADQILEGQDFEDIKKEYFIRVENEFRTAKLLENYKYHKIGKHIIKALLDSKKLSYIAYEKFFEKPKEANKILESNVFTYHPETNTVTFQSQLVKCYIQENANIFLN</sequence>
<dbReference type="EMBL" id="LLXI01003644">
    <property type="protein sequence ID" value="PKY59595.1"/>
    <property type="molecule type" value="Genomic_DNA"/>
</dbReference>
<name>A0A2I1HL44_9GLOM</name>
<dbReference type="Proteomes" id="UP000234323">
    <property type="component" value="Unassembled WGS sequence"/>
</dbReference>